<reference evidence="3 4" key="1">
    <citation type="journal article" date="2019" name="PLoS Negl. Trop. Dis.">
        <title>Whole genome sequencing of Entamoeba nuttalli reveals mammalian host-related molecular signatures and a novel octapeptide-repeat surface protein.</title>
        <authorList>
            <person name="Tanaka M."/>
            <person name="Makiuchi T."/>
            <person name="Komiyama T."/>
            <person name="Shiina T."/>
            <person name="Osaki K."/>
            <person name="Tachibana H."/>
        </authorList>
    </citation>
    <scope>NUCLEOTIDE SEQUENCE [LARGE SCALE GENOMIC DNA]</scope>
    <source>
        <strain evidence="3 4">P19-061405</strain>
    </source>
</reference>
<proteinExistence type="predicted"/>
<dbReference type="InterPro" id="IPR011993">
    <property type="entry name" value="PH-like_dom_sf"/>
</dbReference>
<feature type="coiled-coil region" evidence="1">
    <location>
        <begin position="150"/>
        <end position="177"/>
    </location>
</feature>
<keyword evidence="1" id="KW-0175">Coiled coil</keyword>
<dbReference type="Gene3D" id="2.30.29.30">
    <property type="entry name" value="Pleckstrin-homology domain (PH domain)/Phosphotyrosine-binding domain (PTB)"/>
    <property type="match status" value="1"/>
</dbReference>
<sequence>MSEKVSQRIEARDRSAAADLIKMSEEVRQDFSLSDTEDVVQCYKVINKSNNNSIKGKLFITQNYFCFRSQYGKKLYVKIQISSIKEMTNEIKIYDIEGRMYYFVPQSQEEECFNLMYYMYKYPFSVLDLNIYKQHTVDDHESNNQRKFDIETAQEALVTAEEMKKIKEENYKLLEQQQRKIEMIDQLLDKTDKYLGEIDDSIKATKSLIYELKLRYTKTKQVPPPKEEAAVLIEEIKETPPVPVEIQILWKLENDDLVPATMKIFDDHIDIVETTANKKKTLSRSFSIQEILGLYMRARPLHLQIALNQSGKEKGRIRLCSTCLQFIVNEIYIRYLKIFNKQLSVTFEPNSQVFDYGDLMITKTFMNCSGIKGQIKFTEGEDMALRVLTGKDREDYLAMKKTNQKTVEILDSVAKLNVKTTKMADDSMNSVMDVTTRMNEQRQLIMERKKQCDDIIKK</sequence>
<organism evidence="3 4">
    <name type="scientific">Entamoeba nuttalli</name>
    <dbReference type="NCBI Taxonomy" id="412467"/>
    <lineage>
        <taxon>Eukaryota</taxon>
        <taxon>Amoebozoa</taxon>
        <taxon>Evosea</taxon>
        <taxon>Archamoebae</taxon>
        <taxon>Mastigamoebida</taxon>
        <taxon>Entamoebidae</taxon>
        <taxon>Entamoeba</taxon>
    </lineage>
</organism>
<accession>A0ABQ0DXW7</accession>
<dbReference type="Pfam" id="PF02893">
    <property type="entry name" value="GRAM"/>
    <property type="match status" value="1"/>
</dbReference>
<evidence type="ECO:0000313" key="4">
    <source>
        <dbReference type="Proteomes" id="UP001628156"/>
    </source>
</evidence>
<gene>
    <name evidence="3" type="ORF">ENUP19_0350G0006</name>
</gene>
<evidence type="ECO:0000256" key="1">
    <source>
        <dbReference type="SAM" id="Coils"/>
    </source>
</evidence>
<evidence type="ECO:0000313" key="3">
    <source>
        <dbReference type="EMBL" id="GAB1227686.1"/>
    </source>
</evidence>
<name>A0ABQ0DXW7_9EUKA</name>
<protein>
    <recommendedName>
        <fullName evidence="2">GRAM domain-containing protein</fullName>
    </recommendedName>
</protein>
<dbReference type="EMBL" id="BAAFRS010000350">
    <property type="protein sequence ID" value="GAB1227686.1"/>
    <property type="molecule type" value="Genomic_DNA"/>
</dbReference>
<keyword evidence="4" id="KW-1185">Reference proteome</keyword>
<dbReference type="InterPro" id="IPR004182">
    <property type="entry name" value="GRAM"/>
</dbReference>
<dbReference type="Proteomes" id="UP001628156">
    <property type="component" value="Unassembled WGS sequence"/>
</dbReference>
<comment type="caution">
    <text evidence="3">The sequence shown here is derived from an EMBL/GenBank/DDBJ whole genome shotgun (WGS) entry which is preliminary data.</text>
</comment>
<evidence type="ECO:0000259" key="2">
    <source>
        <dbReference type="Pfam" id="PF02893"/>
    </source>
</evidence>
<feature type="domain" description="GRAM" evidence="2">
    <location>
        <begin position="27"/>
        <end position="89"/>
    </location>
</feature>